<proteinExistence type="inferred from homology"/>
<organism evidence="10 11">
    <name type="scientific">Umboniibacter marinipuniceus</name>
    <dbReference type="NCBI Taxonomy" id="569599"/>
    <lineage>
        <taxon>Bacteria</taxon>
        <taxon>Pseudomonadati</taxon>
        <taxon>Pseudomonadota</taxon>
        <taxon>Gammaproteobacteria</taxon>
        <taxon>Cellvibrionales</taxon>
        <taxon>Cellvibrionaceae</taxon>
        <taxon>Umboniibacter</taxon>
    </lineage>
</organism>
<name>A0A3M0AAJ6_9GAMM</name>
<dbReference type="SUPFAM" id="SSF56112">
    <property type="entry name" value="Protein kinase-like (PK-like)"/>
    <property type="match status" value="1"/>
</dbReference>
<dbReference type="HAMAP" id="MF_00301">
    <property type="entry name" value="Homoser_kinase_2"/>
    <property type="match status" value="1"/>
</dbReference>
<dbReference type="GO" id="GO:0004413">
    <property type="term" value="F:homoserine kinase activity"/>
    <property type="evidence" value="ECO:0007669"/>
    <property type="project" value="UniProtKB-UniRule"/>
</dbReference>
<comment type="similarity">
    <text evidence="7 8">Belongs to the pseudomonas-type ThrB family.</text>
</comment>
<dbReference type="EC" id="2.7.1.39" evidence="8"/>
<evidence type="ECO:0000256" key="7">
    <source>
        <dbReference type="ARBA" id="ARBA00038240"/>
    </source>
</evidence>
<sequence length="320" mass="36438">MAVYTQLTTAQLQTLCEPFKLGEVVSFRGIEDGIENTTYFVDFSRDGKIEEAVLTIFEYLKSEDLPFFIELTTKLADRGLAVPCPYRTGDGEAVVHFESKAALLFPRAEGGHVTQPTADQCGQAGEFLAAMHLSHVRPPALHQVNTRGLDWMQRTAESIYQGLETAEQELVDQQFADHLQHLDTLSSLPSGIVHADLFHDNALFHDGQLSAVIDFYFSATDVFLLDVAIVANDWCWDEQNNNYDSHKLQQLIARYNAIRPITTQELSLWWLVSRVAMMRFWLSRREDELQQTGRRLKSAYQLRRRLAQLIAHPSDIAQYC</sequence>
<dbReference type="RefSeq" id="WP_121875518.1">
    <property type="nucleotide sequence ID" value="NZ_REFJ01000001.1"/>
</dbReference>
<evidence type="ECO:0000256" key="1">
    <source>
        <dbReference type="ARBA" id="ARBA00022605"/>
    </source>
</evidence>
<keyword evidence="3 8" id="KW-0791">Threonine biosynthesis</keyword>
<dbReference type="EMBL" id="REFJ01000001">
    <property type="protein sequence ID" value="RMA82171.1"/>
    <property type="molecule type" value="Genomic_DNA"/>
</dbReference>
<dbReference type="NCBIfam" id="NF003558">
    <property type="entry name" value="PRK05231.1"/>
    <property type="match status" value="1"/>
</dbReference>
<evidence type="ECO:0000256" key="3">
    <source>
        <dbReference type="ARBA" id="ARBA00022697"/>
    </source>
</evidence>
<keyword evidence="2 8" id="KW-0808">Transferase</keyword>
<evidence type="ECO:0000313" key="11">
    <source>
        <dbReference type="Proteomes" id="UP000267187"/>
    </source>
</evidence>
<evidence type="ECO:0000256" key="4">
    <source>
        <dbReference type="ARBA" id="ARBA00022741"/>
    </source>
</evidence>
<dbReference type="InterPro" id="IPR011009">
    <property type="entry name" value="Kinase-like_dom_sf"/>
</dbReference>
<dbReference type="PANTHER" id="PTHR21064">
    <property type="entry name" value="AMINOGLYCOSIDE PHOSPHOTRANSFERASE DOMAIN-CONTAINING PROTEIN-RELATED"/>
    <property type="match status" value="1"/>
</dbReference>
<dbReference type="Gene3D" id="3.30.200.20">
    <property type="entry name" value="Phosphorylase Kinase, domain 1"/>
    <property type="match status" value="1"/>
</dbReference>
<dbReference type="Proteomes" id="UP000267187">
    <property type="component" value="Unassembled WGS sequence"/>
</dbReference>
<evidence type="ECO:0000256" key="2">
    <source>
        <dbReference type="ARBA" id="ARBA00022679"/>
    </source>
</evidence>
<dbReference type="Pfam" id="PF01636">
    <property type="entry name" value="APH"/>
    <property type="match status" value="1"/>
</dbReference>
<dbReference type="PANTHER" id="PTHR21064:SF6">
    <property type="entry name" value="AMINOGLYCOSIDE PHOSPHOTRANSFERASE DOMAIN-CONTAINING PROTEIN"/>
    <property type="match status" value="1"/>
</dbReference>
<feature type="domain" description="Aminoglycoside phosphotransferase" evidence="9">
    <location>
        <begin position="27"/>
        <end position="243"/>
    </location>
</feature>
<keyword evidence="1 8" id="KW-0028">Amino-acid biosynthesis</keyword>
<dbReference type="InterPro" id="IPR005280">
    <property type="entry name" value="Homoserine_kinase_II"/>
</dbReference>
<dbReference type="InterPro" id="IPR050249">
    <property type="entry name" value="Pseudomonas-type_ThrB"/>
</dbReference>
<protein>
    <recommendedName>
        <fullName evidence="8">Homoserine kinase</fullName>
        <shortName evidence="8">HK</shortName>
        <shortName evidence="8">HSK</shortName>
        <ecNumber evidence="8">2.7.1.39</ecNumber>
    </recommendedName>
</protein>
<evidence type="ECO:0000256" key="5">
    <source>
        <dbReference type="ARBA" id="ARBA00022777"/>
    </source>
</evidence>
<reference evidence="10 11" key="1">
    <citation type="submission" date="2018-10" db="EMBL/GenBank/DDBJ databases">
        <title>Genomic Encyclopedia of Type Strains, Phase IV (KMG-IV): sequencing the most valuable type-strain genomes for metagenomic binning, comparative biology and taxonomic classification.</title>
        <authorList>
            <person name="Goeker M."/>
        </authorList>
    </citation>
    <scope>NUCLEOTIDE SEQUENCE [LARGE SCALE GENOMIC DNA]</scope>
    <source>
        <strain evidence="10 11">DSM 25080</strain>
    </source>
</reference>
<dbReference type="CDD" id="cd05153">
    <property type="entry name" value="HomoserineK_II"/>
    <property type="match status" value="1"/>
</dbReference>
<evidence type="ECO:0000256" key="8">
    <source>
        <dbReference type="HAMAP-Rule" id="MF_00301"/>
    </source>
</evidence>
<dbReference type="AlphaFoldDB" id="A0A3M0AAJ6"/>
<dbReference type="OrthoDB" id="9777460at2"/>
<keyword evidence="4 8" id="KW-0547">Nucleotide-binding</keyword>
<dbReference type="GO" id="GO:0005524">
    <property type="term" value="F:ATP binding"/>
    <property type="evidence" value="ECO:0007669"/>
    <property type="project" value="UniProtKB-KW"/>
</dbReference>
<evidence type="ECO:0000313" key="10">
    <source>
        <dbReference type="EMBL" id="RMA82171.1"/>
    </source>
</evidence>
<keyword evidence="6 8" id="KW-0067">ATP-binding</keyword>
<evidence type="ECO:0000259" key="9">
    <source>
        <dbReference type="Pfam" id="PF01636"/>
    </source>
</evidence>
<gene>
    <name evidence="8" type="primary">thrB</name>
    <name evidence="10" type="ORF">DFR27_0118</name>
</gene>
<comment type="caution">
    <text evidence="10">The sequence shown here is derived from an EMBL/GenBank/DDBJ whole genome shotgun (WGS) entry which is preliminary data.</text>
</comment>
<dbReference type="InterPro" id="IPR002575">
    <property type="entry name" value="Aminoglycoside_PTrfase"/>
</dbReference>
<dbReference type="GO" id="GO:0009088">
    <property type="term" value="P:threonine biosynthetic process"/>
    <property type="evidence" value="ECO:0007669"/>
    <property type="project" value="UniProtKB-UniRule"/>
</dbReference>
<comment type="catalytic activity">
    <reaction evidence="8">
        <text>L-homoserine + ATP = O-phospho-L-homoserine + ADP + H(+)</text>
        <dbReference type="Rhea" id="RHEA:13985"/>
        <dbReference type="ChEBI" id="CHEBI:15378"/>
        <dbReference type="ChEBI" id="CHEBI:30616"/>
        <dbReference type="ChEBI" id="CHEBI:57476"/>
        <dbReference type="ChEBI" id="CHEBI:57590"/>
        <dbReference type="ChEBI" id="CHEBI:456216"/>
        <dbReference type="EC" id="2.7.1.39"/>
    </reaction>
</comment>
<evidence type="ECO:0000256" key="6">
    <source>
        <dbReference type="ARBA" id="ARBA00022840"/>
    </source>
</evidence>
<keyword evidence="5 8" id="KW-0418">Kinase</keyword>
<keyword evidence="11" id="KW-1185">Reference proteome</keyword>
<dbReference type="Gene3D" id="3.90.1200.10">
    <property type="match status" value="1"/>
</dbReference>
<comment type="pathway">
    <text evidence="8">Amino-acid biosynthesis; L-threonine biosynthesis; L-threonine from L-aspartate: step 4/5.</text>
</comment>
<dbReference type="UniPathway" id="UPA00050">
    <property type="reaction ID" value="UER00064"/>
</dbReference>
<accession>A0A3M0AAJ6</accession>